<keyword evidence="8" id="KW-0963">Cytoplasm</keyword>
<dbReference type="GO" id="GO:0036431">
    <property type="term" value="F:dCMP kinase activity"/>
    <property type="evidence" value="ECO:0007669"/>
    <property type="project" value="InterPro"/>
</dbReference>
<feature type="domain" description="Cytidylate kinase" evidence="9">
    <location>
        <begin position="3"/>
        <end position="217"/>
    </location>
</feature>
<evidence type="ECO:0000256" key="6">
    <source>
        <dbReference type="ARBA" id="ARBA00047615"/>
    </source>
</evidence>
<dbReference type="EMBL" id="DVNK01000041">
    <property type="protein sequence ID" value="HIU46956.1"/>
    <property type="molecule type" value="Genomic_DNA"/>
</dbReference>
<gene>
    <name evidence="8" type="primary">cmk</name>
    <name evidence="10" type="ORF">IAC59_06825</name>
</gene>
<name>A0A9D1S4V0_9FIRM</name>
<accession>A0A9D1S4V0</accession>
<dbReference type="Proteomes" id="UP000824123">
    <property type="component" value="Unassembled WGS sequence"/>
</dbReference>
<dbReference type="InterPro" id="IPR003136">
    <property type="entry name" value="Cytidylate_kin"/>
</dbReference>
<sequence>MVIAIDGPSGAGKSEISRRLAARLGIAYLDTGALYRAVGMKAFEEGVSPEDEAALSDMLSGTELDAVCSQGGAPRVLLDGRDVTDELRTQVIADMASRVSAQGVVRAWLLDRQRELARARDAILDGRDIGTQVFPDAEVKIYLTASAGVRAQRRMEQLCAAGRPAEYGDVLREVNERDERDMNRAVSPLRRAEDAYLIDSSDMTIDEVVDAILNRVAQARARS</sequence>
<dbReference type="GO" id="GO:0005829">
    <property type="term" value="C:cytosol"/>
    <property type="evidence" value="ECO:0007669"/>
    <property type="project" value="TreeGrafter"/>
</dbReference>
<evidence type="ECO:0000256" key="3">
    <source>
        <dbReference type="ARBA" id="ARBA00022741"/>
    </source>
</evidence>
<comment type="caution">
    <text evidence="10">The sequence shown here is derived from an EMBL/GenBank/DDBJ whole genome shotgun (WGS) entry which is preliminary data.</text>
</comment>
<dbReference type="InterPro" id="IPR027417">
    <property type="entry name" value="P-loop_NTPase"/>
</dbReference>
<dbReference type="HAMAP" id="MF_00238">
    <property type="entry name" value="Cytidyl_kinase_type1"/>
    <property type="match status" value="1"/>
</dbReference>
<dbReference type="EC" id="2.7.4.25" evidence="8"/>
<evidence type="ECO:0000256" key="1">
    <source>
        <dbReference type="ARBA" id="ARBA00009427"/>
    </source>
</evidence>
<evidence type="ECO:0000256" key="4">
    <source>
        <dbReference type="ARBA" id="ARBA00022777"/>
    </source>
</evidence>
<dbReference type="GO" id="GO:0006220">
    <property type="term" value="P:pyrimidine nucleotide metabolic process"/>
    <property type="evidence" value="ECO:0007669"/>
    <property type="project" value="UniProtKB-UniRule"/>
</dbReference>
<comment type="caution">
    <text evidence="8">Lacks conserved residue(s) required for the propagation of feature annotation.</text>
</comment>
<comment type="subcellular location">
    <subcellularLocation>
        <location evidence="8">Cytoplasm</location>
    </subcellularLocation>
</comment>
<protein>
    <recommendedName>
        <fullName evidence="8">Cytidylate kinase</fullName>
        <shortName evidence="8">CK</shortName>
        <ecNumber evidence="8">2.7.4.25</ecNumber>
    </recommendedName>
    <alternativeName>
        <fullName evidence="8">Cytidine monophosphate kinase</fullName>
        <shortName evidence="8">CMP kinase</shortName>
    </alternativeName>
</protein>
<dbReference type="NCBIfam" id="TIGR00017">
    <property type="entry name" value="cmk"/>
    <property type="match status" value="1"/>
</dbReference>
<dbReference type="CDD" id="cd02020">
    <property type="entry name" value="CMPK"/>
    <property type="match status" value="1"/>
</dbReference>
<evidence type="ECO:0000256" key="2">
    <source>
        <dbReference type="ARBA" id="ARBA00022679"/>
    </source>
</evidence>
<comment type="catalytic activity">
    <reaction evidence="6 8">
        <text>dCMP + ATP = dCDP + ADP</text>
        <dbReference type="Rhea" id="RHEA:25094"/>
        <dbReference type="ChEBI" id="CHEBI:30616"/>
        <dbReference type="ChEBI" id="CHEBI:57566"/>
        <dbReference type="ChEBI" id="CHEBI:58593"/>
        <dbReference type="ChEBI" id="CHEBI:456216"/>
        <dbReference type="EC" id="2.7.4.25"/>
    </reaction>
</comment>
<keyword evidence="3 8" id="KW-0547">Nucleotide-binding</keyword>
<reference evidence="10" key="1">
    <citation type="submission" date="2020-10" db="EMBL/GenBank/DDBJ databases">
        <authorList>
            <person name="Gilroy R."/>
        </authorList>
    </citation>
    <scope>NUCLEOTIDE SEQUENCE</scope>
    <source>
        <strain evidence="10">ChiSxjej2B14-8506</strain>
    </source>
</reference>
<dbReference type="PANTHER" id="PTHR21299">
    <property type="entry name" value="CYTIDYLATE KINASE/PANTOATE-BETA-ALANINE LIGASE"/>
    <property type="match status" value="1"/>
</dbReference>
<keyword evidence="2 8" id="KW-0808">Transferase</keyword>
<evidence type="ECO:0000313" key="11">
    <source>
        <dbReference type="Proteomes" id="UP000824123"/>
    </source>
</evidence>
<evidence type="ECO:0000256" key="8">
    <source>
        <dbReference type="HAMAP-Rule" id="MF_00238"/>
    </source>
</evidence>
<dbReference type="InterPro" id="IPR011994">
    <property type="entry name" value="Cytidylate_kinase_dom"/>
</dbReference>
<dbReference type="GO" id="GO:0015949">
    <property type="term" value="P:nucleobase-containing small molecule interconversion"/>
    <property type="evidence" value="ECO:0007669"/>
    <property type="project" value="TreeGrafter"/>
</dbReference>
<dbReference type="Gene3D" id="3.40.50.300">
    <property type="entry name" value="P-loop containing nucleotide triphosphate hydrolases"/>
    <property type="match status" value="1"/>
</dbReference>
<evidence type="ECO:0000256" key="7">
    <source>
        <dbReference type="ARBA" id="ARBA00048478"/>
    </source>
</evidence>
<keyword evidence="4 8" id="KW-0418">Kinase</keyword>
<dbReference type="Pfam" id="PF02224">
    <property type="entry name" value="Cytidylate_kin"/>
    <property type="match status" value="1"/>
</dbReference>
<evidence type="ECO:0000256" key="5">
    <source>
        <dbReference type="ARBA" id="ARBA00022840"/>
    </source>
</evidence>
<comment type="catalytic activity">
    <reaction evidence="7 8">
        <text>CMP + ATP = CDP + ADP</text>
        <dbReference type="Rhea" id="RHEA:11600"/>
        <dbReference type="ChEBI" id="CHEBI:30616"/>
        <dbReference type="ChEBI" id="CHEBI:58069"/>
        <dbReference type="ChEBI" id="CHEBI:60377"/>
        <dbReference type="ChEBI" id="CHEBI:456216"/>
        <dbReference type="EC" id="2.7.4.25"/>
    </reaction>
</comment>
<proteinExistence type="inferred from homology"/>
<organism evidence="10 11">
    <name type="scientific">Candidatus Fimadaptatus faecigallinarum</name>
    <dbReference type="NCBI Taxonomy" id="2840814"/>
    <lineage>
        <taxon>Bacteria</taxon>
        <taxon>Bacillati</taxon>
        <taxon>Bacillota</taxon>
        <taxon>Clostridia</taxon>
        <taxon>Eubacteriales</taxon>
        <taxon>Candidatus Fimadaptatus</taxon>
    </lineage>
</organism>
<keyword evidence="5 8" id="KW-0067">ATP-binding</keyword>
<dbReference type="GO" id="GO:0005524">
    <property type="term" value="F:ATP binding"/>
    <property type="evidence" value="ECO:0007669"/>
    <property type="project" value="UniProtKB-UniRule"/>
</dbReference>
<evidence type="ECO:0000259" key="9">
    <source>
        <dbReference type="Pfam" id="PF02224"/>
    </source>
</evidence>
<evidence type="ECO:0000313" key="10">
    <source>
        <dbReference type="EMBL" id="HIU46956.1"/>
    </source>
</evidence>
<reference evidence="10" key="2">
    <citation type="journal article" date="2021" name="PeerJ">
        <title>Extensive microbial diversity within the chicken gut microbiome revealed by metagenomics and culture.</title>
        <authorList>
            <person name="Gilroy R."/>
            <person name="Ravi A."/>
            <person name="Getino M."/>
            <person name="Pursley I."/>
            <person name="Horton D.L."/>
            <person name="Alikhan N.F."/>
            <person name="Baker D."/>
            <person name="Gharbi K."/>
            <person name="Hall N."/>
            <person name="Watson M."/>
            <person name="Adriaenssens E.M."/>
            <person name="Foster-Nyarko E."/>
            <person name="Jarju S."/>
            <person name="Secka A."/>
            <person name="Antonio M."/>
            <person name="Oren A."/>
            <person name="Chaudhuri R.R."/>
            <person name="La Ragione R."/>
            <person name="Hildebrand F."/>
            <person name="Pallen M.J."/>
        </authorList>
    </citation>
    <scope>NUCLEOTIDE SEQUENCE</scope>
    <source>
        <strain evidence="10">ChiSxjej2B14-8506</strain>
    </source>
</reference>
<comment type="similarity">
    <text evidence="1 8">Belongs to the cytidylate kinase family. Type 1 subfamily.</text>
</comment>
<dbReference type="PANTHER" id="PTHR21299:SF2">
    <property type="entry name" value="CYTIDYLATE KINASE"/>
    <property type="match status" value="1"/>
</dbReference>
<dbReference type="SUPFAM" id="SSF52540">
    <property type="entry name" value="P-loop containing nucleoside triphosphate hydrolases"/>
    <property type="match status" value="1"/>
</dbReference>
<dbReference type="AlphaFoldDB" id="A0A9D1S4V0"/>